<dbReference type="SUPFAM" id="SSF53067">
    <property type="entry name" value="Actin-like ATPase domain"/>
    <property type="match status" value="1"/>
</dbReference>
<dbReference type="InterPro" id="IPR008040">
    <property type="entry name" value="Hydant_A_N"/>
</dbReference>
<dbReference type="Pfam" id="PF05378">
    <property type="entry name" value="Hydant_A_N"/>
    <property type="match status" value="1"/>
</dbReference>
<dbReference type="InterPro" id="IPR002821">
    <property type="entry name" value="Hydantoinase_A"/>
</dbReference>
<comment type="caution">
    <text evidence="4">The sequence shown here is derived from an EMBL/GenBank/DDBJ whole genome shotgun (WGS) entry which is preliminary data.</text>
</comment>
<reference evidence="4" key="1">
    <citation type="submission" date="2020-09" db="EMBL/GenBank/DDBJ databases">
        <title>Bosea spartocytisi sp. nov. a root nodule endophyte of Spartocytisus supranubius in the high mountain ecosystem fo the Teide National Park (Canary Islands, Spain).</title>
        <authorList>
            <person name="Pulido-Suarez L."/>
            <person name="Peix A."/>
            <person name="Igual J.M."/>
            <person name="Socas-Perez N."/>
            <person name="Velazquez E."/>
            <person name="Flores-Felix J.D."/>
            <person name="Leon-Barrios M."/>
        </authorList>
    </citation>
    <scope>NUCLEOTIDE SEQUENCE</scope>
    <source>
        <strain evidence="4">SSUT16</strain>
    </source>
</reference>
<sequence>MGYRIGVDIGGTFTDFSVLDEETLNLRTLKVLSRPDAPGAEVLQGLDEIEKRFGIAPSQVSYFTHGSTVGVNSIIQGKGAKLGLVVTEGFRDVLELARLKIPDPYDLFSRRPAPLVPRDRVVPLPERINADGVAEVVPDPAAIATVLGRLEASGAEAIVIALLHSYKNPAHERLVKAEIERLRPDLPVFCSADIWPIVREYERTITACIHGSVQPRVSHYIGRLEDALIERGVVPAPMITKSNGGVMTAAAGKVRSIEMLLSGTAAGVIGAGFTAKLAGFSRVMSLDIGGTSADVALLKDGMPDFRSGELVGEYPIYLPTVSVSSIGAGGGSIASVDALGVLRVGPESAGSTPGPACYGRGGERATITDAFATIGVLGAGELGYGAVNVDRSRALAALEPIARGLDRSSERAAEAIIQLAVANMYRETSRLFSQVGEEPSGYALLAFGGAGPMLGCLLADAMGMQSVIIPQTPGVLAALGGLLADLRSDFVRVVFLDVGPRSFDGLRQAMNELAKEARAWLFEGQGYAGEATLSITADMRYRGQSYEIETPLQEAWIVDGDHAAIAAAFHKRHAEIYDHSDDAADVQIVALRVVIAGITPKPKFAEQGLKLQQVQPRKRVPVIHQGSTIEAGVFERNDMSPGSSFAGPAVILQDDTTTWAPPGFEGHVDGFGNLILKRSAI</sequence>
<keyword evidence="5" id="KW-1185">Reference proteome</keyword>
<dbReference type="GO" id="GO:0006749">
    <property type="term" value="P:glutathione metabolic process"/>
    <property type="evidence" value="ECO:0007669"/>
    <property type="project" value="TreeGrafter"/>
</dbReference>
<evidence type="ECO:0000313" key="4">
    <source>
        <dbReference type="EMBL" id="MBD3844375.1"/>
    </source>
</evidence>
<evidence type="ECO:0000259" key="3">
    <source>
        <dbReference type="Pfam" id="PF19278"/>
    </source>
</evidence>
<feature type="domain" description="Hydantoinase A/oxoprolinase" evidence="1">
    <location>
        <begin position="203"/>
        <end position="489"/>
    </location>
</feature>
<evidence type="ECO:0000259" key="2">
    <source>
        <dbReference type="Pfam" id="PF05378"/>
    </source>
</evidence>
<gene>
    <name evidence="4" type="ORF">IED13_01595</name>
</gene>
<dbReference type="RefSeq" id="WP_191123154.1">
    <property type="nucleotide sequence ID" value="NZ_JACXWY010000001.1"/>
</dbReference>
<feature type="domain" description="Hydantoinase/oxoprolinase N-terminal" evidence="2">
    <location>
        <begin position="4"/>
        <end position="180"/>
    </location>
</feature>
<dbReference type="EMBL" id="JACXWY010000001">
    <property type="protein sequence ID" value="MBD3844375.1"/>
    <property type="molecule type" value="Genomic_DNA"/>
</dbReference>
<proteinExistence type="predicted"/>
<dbReference type="GO" id="GO:0005829">
    <property type="term" value="C:cytosol"/>
    <property type="evidence" value="ECO:0007669"/>
    <property type="project" value="TreeGrafter"/>
</dbReference>
<dbReference type="Proteomes" id="UP000619295">
    <property type="component" value="Unassembled WGS sequence"/>
</dbReference>
<name>A0A927HWI1_9HYPH</name>
<organism evidence="4 5">
    <name type="scientific">Bosea spartocytisi</name>
    <dbReference type="NCBI Taxonomy" id="2773451"/>
    <lineage>
        <taxon>Bacteria</taxon>
        <taxon>Pseudomonadati</taxon>
        <taxon>Pseudomonadota</taxon>
        <taxon>Alphaproteobacteria</taxon>
        <taxon>Hyphomicrobiales</taxon>
        <taxon>Boseaceae</taxon>
        <taxon>Bosea</taxon>
    </lineage>
</organism>
<dbReference type="InterPro" id="IPR043129">
    <property type="entry name" value="ATPase_NBD"/>
</dbReference>
<dbReference type="InterPro" id="IPR049517">
    <property type="entry name" value="ACX-like_C"/>
</dbReference>
<dbReference type="PANTHER" id="PTHR11365">
    <property type="entry name" value="5-OXOPROLINASE RELATED"/>
    <property type="match status" value="1"/>
</dbReference>
<feature type="domain" description="Acetophenone carboxylase-like C-terminal" evidence="3">
    <location>
        <begin position="506"/>
        <end position="673"/>
    </location>
</feature>
<accession>A0A927HWI1</accession>
<dbReference type="InterPro" id="IPR045079">
    <property type="entry name" value="Oxoprolinase-like"/>
</dbReference>
<dbReference type="AlphaFoldDB" id="A0A927HWI1"/>
<dbReference type="Pfam" id="PF01968">
    <property type="entry name" value="Hydantoinase_A"/>
    <property type="match status" value="1"/>
</dbReference>
<evidence type="ECO:0000313" key="5">
    <source>
        <dbReference type="Proteomes" id="UP000619295"/>
    </source>
</evidence>
<dbReference type="PANTHER" id="PTHR11365:SF23">
    <property type="entry name" value="HYPOTHETICAL 5-OXOPROLINASE (EUROFUNG)-RELATED"/>
    <property type="match status" value="1"/>
</dbReference>
<dbReference type="Pfam" id="PF19278">
    <property type="entry name" value="Hydant_A_C"/>
    <property type="match status" value="1"/>
</dbReference>
<evidence type="ECO:0000259" key="1">
    <source>
        <dbReference type="Pfam" id="PF01968"/>
    </source>
</evidence>
<protein>
    <submittedName>
        <fullName evidence="4">Hydantoinase/oxoprolinase family protein</fullName>
    </submittedName>
</protein>
<dbReference type="GO" id="GO:0017168">
    <property type="term" value="F:5-oxoprolinase (ATP-hydrolyzing) activity"/>
    <property type="evidence" value="ECO:0007669"/>
    <property type="project" value="TreeGrafter"/>
</dbReference>